<evidence type="ECO:0000313" key="1">
    <source>
        <dbReference type="EMBL" id="OAQ63395.1"/>
    </source>
</evidence>
<evidence type="ECO:0000313" key="2">
    <source>
        <dbReference type="Proteomes" id="UP000078397"/>
    </source>
</evidence>
<name>A0A179FCU5_METCM</name>
<dbReference type="GeneID" id="28858215"/>
<protein>
    <submittedName>
        <fullName evidence="1">Uncharacterized protein</fullName>
    </submittedName>
</protein>
<dbReference type="Proteomes" id="UP000078397">
    <property type="component" value="Unassembled WGS sequence"/>
</dbReference>
<organism evidence="1 2">
    <name type="scientific">Pochonia chlamydosporia 170</name>
    <dbReference type="NCBI Taxonomy" id="1380566"/>
    <lineage>
        <taxon>Eukaryota</taxon>
        <taxon>Fungi</taxon>
        <taxon>Dikarya</taxon>
        <taxon>Ascomycota</taxon>
        <taxon>Pezizomycotina</taxon>
        <taxon>Sordariomycetes</taxon>
        <taxon>Hypocreomycetidae</taxon>
        <taxon>Hypocreales</taxon>
        <taxon>Clavicipitaceae</taxon>
        <taxon>Pochonia</taxon>
    </lineage>
</organism>
<reference evidence="1 2" key="1">
    <citation type="journal article" date="2016" name="PLoS Pathog.">
        <title>Biosynthesis of antibiotic leucinostatins in bio-control fungus Purpureocillium lilacinum and their inhibition on phytophthora revealed by genome mining.</title>
        <authorList>
            <person name="Wang G."/>
            <person name="Liu Z."/>
            <person name="Lin R."/>
            <person name="Li E."/>
            <person name="Mao Z."/>
            <person name="Ling J."/>
            <person name="Yang Y."/>
            <person name="Yin W.B."/>
            <person name="Xie B."/>
        </authorList>
    </citation>
    <scope>NUCLEOTIDE SEQUENCE [LARGE SCALE GENOMIC DNA]</scope>
    <source>
        <strain evidence="1">170</strain>
    </source>
</reference>
<proteinExistence type="predicted"/>
<dbReference type="EMBL" id="LSBJ02000006">
    <property type="protein sequence ID" value="OAQ63395.1"/>
    <property type="molecule type" value="Genomic_DNA"/>
</dbReference>
<gene>
    <name evidence="1" type="ORF">VFPPC_16468</name>
</gene>
<accession>A0A179FCU5</accession>
<keyword evidence="2" id="KW-1185">Reference proteome</keyword>
<dbReference type="AlphaFoldDB" id="A0A179FCU5"/>
<dbReference type="RefSeq" id="XP_018140975.1">
    <property type="nucleotide sequence ID" value="XM_018294221.1"/>
</dbReference>
<comment type="caution">
    <text evidence="1">The sequence shown here is derived from an EMBL/GenBank/DDBJ whole genome shotgun (WGS) entry which is preliminary data.</text>
</comment>
<sequence>MMGRGREQQHRPEQTTVIAAPDRLQMKPAYSAEPDLHSLGFTEKLCLQCNHQGWCNHSLGQILPSVPVSKKSGSNFFRRVTFERCERVTSRLDPPTCLQFILRVSPTRDSLFTDTVEDTFHLCCRCSGQNCVSAKPYHDVRKVFGSCSRDQFSLLSLAETTFFCHVGHEWFKRTFRDCPWRLRRDYAPSSMIVLRSNKQGGWALKCPRFLQFVARAIAVLGQNCLGPSGADLSRVVNIRRTLCTATWLSRAYGLWTPPKA</sequence>
<dbReference type="KEGG" id="pchm:VFPPC_16468"/>